<dbReference type="Gene3D" id="2.60.200.20">
    <property type="match status" value="1"/>
</dbReference>
<dbReference type="InterPro" id="IPR022074">
    <property type="entry name" value="DUF3626"/>
</dbReference>
<dbReference type="PANTHER" id="PTHR16295:SF10">
    <property type="entry name" value="EXPRESSED PROTEIN"/>
    <property type="match status" value="1"/>
</dbReference>
<feature type="region of interest" description="Disordered" evidence="1">
    <location>
        <begin position="918"/>
        <end position="937"/>
    </location>
</feature>
<dbReference type="InterPro" id="IPR008984">
    <property type="entry name" value="SMAD_FHA_dom_sf"/>
</dbReference>
<reference evidence="3 4" key="1">
    <citation type="submission" date="2022-05" db="EMBL/GenBank/DDBJ databases">
        <authorList>
            <consortium name="Genoscope - CEA"/>
            <person name="William W."/>
        </authorList>
    </citation>
    <scope>NUCLEOTIDE SEQUENCE [LARGE SCALE GENOMIC DNA]</scope>
</reference>
<dbReference type="PANTHER" id="PTHR16295">
    <property type="entry name" value="TRAF-TYPE ZINC FINGER PROTEIN-RELATED"/>
    <property type="match status" value="1"/>
</dbReference>
<proteinExistence type="predicted"/>
<evidence type="ECO:0000313" key="4">
    <source>
        <dbReference type="Proteomes" id="UP001159405"/>
    </source>
</evidence>
<feature type="compositionally biased region" description="Polar residues" evidence="1">
    <location>
        <begin position="671"/>
        <end position="698"/>
    </location>
</feature>
<feature type="compositionally biased region" description="Basic and acidic residues" evidence="1">
    <location>
        <begin position="986"/>
        <end position="998"/>
    </location>
</feature>
<sequence length="1642" mass="181717">MPNQNLSELDKEYDLRVTGAFKIGRSPLCNLTVSDSHVSKVHCSLKVCNQTELDLSVCPKVKVFITDHSSNGTWIVSETSNAKTRLQKEMPTQLNEGDLILLTRSTDTNHDVIAYKYNQSPFPRVMKSIYRPAEYLIQGTEDLHQSKKIDVVICEETEKPIASVKEDHSESEAVVLNKTLTEGCLRNDEPLTKNCIECGDLKHTGKGIEIHTQNFGGLNNNGNVGNTTTTYKPAHLDQNVSSLKQDDKKSPNLKRKSESGDDFVLTRKVRFKEQMEEHFEQPESYIGSPFKNGEKGIENFNIQAEFKSSKYYTCSDGIGKRSSSPFTNTTCTSTHDNIIQKNRGKGEVKPCTNYSVAKKPLSPCNPLSYESPSELSKFMEVTEKHDSSCMNVEHRSNASGSEGLADDIKSGDNCMENLENHVEDIITGHRDSYIGFDIIGKGSTTPLTSSQQNSYTSDNGIQKICAKDEVKPCATTSLAMKATSQCDQLPSESPSESGKEKHNSPFADGIPILLPASSSTQPPGNEVDDILYGNCVQCGKPIPQVTISLHETVCEGLSQEAKSQDHVSLSSLQLESCLPGDHVRICDAGNAERKEDSGVQDDIECVEENEQLNETNGQTDNKSDNPDEKVSEVSEESGSETYRSFPRTCESKEDLGNCVWSKINDKRADTSCTSGNIEGNIEETFSGSTEQNEQNRSLESGPVLVSLDRSQPTLEKEESKERCTFCSGLFPVPELVIHVSTCSKTSGMASTDSEDPDSVKEACPYCANYLDVLALVEHVDQCKHLSMIKAVEISREDCSQSSLSDPGSDCSSRSEDDSPMEDKELCPKCQGEFCLLELLSHADKCLGEVRKSGSGSESLRTDIREHINSDDVLDRKRESEKGVEKDCPYREGKSIENHRSIEEECDKKNSKRFVITRPDNEYIDEDGSKLSRGGDDEDRAYSYEVRLVKEDDDITHGDDVGVHIDDENNTGRDGKDNTEDGDDTDDFARGHHDVRLGDDESSAYIDDEFVSSEDPSGDGEHLLAMETSEDDADLDQFEICPKCRKLFHLSLLVEHAAKCSVVSLDLQTTGETKTEFSNSTTPSESSTAAPIVFSDCSVCGVRLPVHMMGIHYPRCKKRRASNKGSECSSQSSESDPADFTGQTGVRIDNLTSRVTVEDEKDEAHPGCKSGEWPSSFVTKVISSTGSSEREAGRVEGISLKRTFSSLDSYHNCEEQCIYCFKMFAVNVLVEHVEACATLNKASSTEELEQCCYCLQTFPLSELINHAQNCDQKAISGSQENSRDGVSSGSQSSSTELLERCMYCFKDFPVSKLIRHAQKCDGDMSGPRERFHGFLPSIHDLSAISSVAILNDTQRAALQYVITRSATESKKVSSGLLTRVQRLGYSENDLKRTLQWVRSAAPIIIHINLDKVLHFLVKDTHYRNQFETGTSGGSTDLKARKSWEDRIFNNHYKRSSPLERVKYGVLNIVGDPLGVRSCINYGDSFLQLKKVRLRTTFASMDTSGSGVKLSCCEHYENVMYAYSDPEITAIIDVATGKVPFHRSDCISHYKEVQIHGPVSLSENVECIVVNARHQADTRIGSLLDLFVEQNKCNLIWMDPDDLTGVAPTPHGAFGHHLSAGSLSGSLGRRRSLGRTTTRKRRKR</sequence>
<dbReference type="InterPro" id="IPR000253">
    <property type="entry name" value="FHA_dom"/>
</dbReference>
<feature type="region of interest" description="Disordered" evidence="1">
    <location>
        <begin position="799"/>
        <end position="821"/>
    </location>
</feature>
<dbReference type="Pfam" id="PF00498">
    <property type="entry name" value="FHA"/>
    <property type="match status" value="1"/>
</dbReference>
<dbReference type="EMBL" id="CALNXK010000203">
    <property type="protein sequence ID" value="CAH3175659.1"/>
    <property type="molecule type" value="Genomic_DNA"/>
</dbReference>
<dbReference type="SUPFAM" id="SSF49879">
    <property type="entry name" value="SMAD/FHA domain"/>
    <property type="match status" value="1"/>
</dbReference>
<dbReference type="SMART" id="SM00240">
    <property type="entry name" value="FHA"/>
    <property type="match status" value="1"/>
</dbReference>
<feature type="compositionally biased region" description="Low complexity" evidence="1">
    <location>
        <begin position="1125"/>
        <end position="1134"/>
    </location>
</feature>
<feature type="compositionally biased region" description="Basic and acidic residues" evidence="1">
    <location>
        <begin position="244"/>
        <end position="259"/>
    </location>
</feature>
<comment type="caution">
    <text evidence="3">The sequence shown here is derived from an EMBL/GenBank/DDBJ whole genome shotgun (WGS) entry which is preliminary data.</text>
</comment>
<feature type="compositionally biased region" description="Basic and acidic residues" evidence="1">
    <location>
        <begin position="812"/>
        <end position="821"/>
    </location>
</feature>
<feature type="region of interest" description="Disordered" evidence="1">
    <location>
        <begin position="952"/>
        <end position="1003"/>
    </location>
</feature>
<accession>A0ABN8RCN4</accession>
<gene>
    <name evidence="3" type="ORF">PLOB_00017135</name>
</gene>
<dbReference type="CDD" id="cd00060">
    <property type="entry name" value="FHA"/>
    <property type="match status" value="1"/>
</dbReference>
<organism evidence="3 4">
    <name type="scientific">Porites lobata</name>
    <dbReference type="NCBI Taxonomy" id="104759"/>
    <lineage>
        <taxon>Eukaryota</taxon>
        <taxon>Metazoa</taxon>
        <taxon>Cnidaria</taxon>
        <taxon>Anthozoa</taxon>
        <taxon>Hexacorallia</taxon>
        <taxon>Scleractinia</taxon>
        <taxon>Fungiina</taxon>
        <taxon>Poritidae</taxon>
        <taxon>Porites</taxon>
    </lineage>
</organism>
<feature type="compositionally biased region" description="Basic residues" evidence="1">
    <location>
        <begin position="1626"/>
        <end position="1642"/>
    </location>
</feature>
<feature type="region of interest" description="Disordered" evidence="1">
    <location>
        <begin position="484"/>
        <end position="525"/>
    </location>
</feature>
<feature type="region of interest" description="Disordered" evidence="1">
    <location>
        <begin position="671"/>
        <end position="699"/>
    </location>
</feature>
<dbReference type="PROSITE" id="PS50006">
    <property type="entry name" value="FHA_DOMAIN"/>
    <property type="match status" value="1"/>
</dbReference>
<dbReference type="InterPro" id="IPR051986">
    <property type="entry name" value="Innate_Immune_Apopt_Reg"/>
</dbReference>
<feature type="compositionally biased region" description="Basic and acidic residues" evidence="1">
    <location>
        <begin position="952"/>
        <end position="978"/>
    </location>
</feature>
<feature type="domain" description="FHA" evidence="2">
    <location>
        <begin position="21"/>
        <end position="75"/>
    </location>
</feature>
<feature type="region of interest" description="Disordered" evidence="1">
    <location>
        <begin position="1123"/>
        <end position="1143"/>
    </location>
</feature>
<evidence type="ECO:0000256" key="1">
    <source>
        <dbReference type="SAM" id="MobiDB-lite"/>
    </source>
</evidence>
<feature type="region of interest" description="Disordered" evidence="1">
    <location>
        <begin position="1616"/>
        <end position="1642"/>
    </location>
</feature>
<feature type="compositionally biased region" description="Basic and acidic residues" evidence="1">
    <location>
        <begin position="621"/>
        <end position="632"/>
    </location>
</feature>
<dbReference type="Proteomes" id="UP001159405">
    <property type="component" value="Unassembled WGS sequence"/>
</dbReference>
<evidence type="ECO:0000259" key="2">
    <source>
        <dbReference type="PROSITE" id="PS50006"/>
    </source>
</evidence>
<feature type="region of interest" description="Disordered" evidence="1">
    <location>
        <begin position="226"/>
        <end position="260"/>
    </location>
</feature>
<protein>
    <recommendedName>
        <fullName evidence="2">FHA domain-containing protein</fullName>
    </recommendedName>
</protein>
<feature type="compositionally biased region" description="Low complexity" evidence="1">
    <location>
        <begin position="799"/>
        <end position="811"/>
    </location>
</feature>
<keyword evidence="4" id="KW-1185">Reference proteome</keyword>
<evidence type="ECO:0000313" key="3">
    <source>
        <dbReference type="EMBL" id="CAH3175659.1"/>
    </source>
</evidence>
<dbReference type="Pfam" id="PF12294">
    <property type="entry name" value="DUF3626"/>
    <property type="match status" value="1"/>
</dbReference>
<feature type="region of interest" description="Disordered" evidence="1">
    <location>
        <begin position="609"/>
        <end position="645"/>
    </location>
</feature>
<name>A0ABN8RCN4_9CNID</name>